<dbReference type="SMR" id="A2E554"/>
<protein>
    <recommendedName>
        <fullName evidence="4">DUF3447 domain-containing protein</fullName>
    </recommendedName>
</protein>
<dbReference type="OrthoDB" id="19174at2759"/>
<dbReference type="InterPro" id="IPR036770">
    <property type="entry name" value="Ankyrin_rpt-contain_sf"/>
</dbReference>
<sequence length="719" mass="82714">MFNQDDSNAIYRFIVDDDAESLASILSNYENPNLMLQEPTDYKYPRIIANSPCPIHVAAFFGSENCYDSLLNYGADEKIKYLNTWEVRHFAAIGGQLSILRRFSDIDDYSMIYAIRYGNLDCVKFIWSKGIDFSSDYAFVHEACESKSLEIVQFIYEQCPDFVKIASRYYGDENALMRAAKSGCVDIVNFLLKLGLRDNITSGTGLTAIYLAARVGSLSCVKALVESGSRFKRRRRKYNCFVEAATQGHLDIVKYLLDKGIDINITTSDGYDALTCAIEKGRYSVVKYLLMKGAKKTIDIKEFALATPEIYDLFINHFGKIDPISVFEKLASNDFKNINLTKHLFENYINLDDLPLDLISKIFYCDKFLNRKILKEIWNTKGFLTCNQNNPFLFCRDSQQFVFLFNCGFKLPKDCKLKDHIIEDALTDYRYTNSKLIDFVEDIGSLDIQYIVFRLVKNYNENDDRINELNSIIFERLRQAGPIKYSLSPILFGYRLIGTSNFLRYPYFCEIFDQMDNRTRYEIFTRDLIFSAKYLDKYEHMLKRGFSFSSGKYEENVLHLLMRYSKLDSVAEYKQIAEFFIKAGCNINQTNRSGEPPLFYTNNPNAIQAILELGADPNIQNFSGYSALHLACQFKKLYLVKLLLDYGADPNKKTKRGLSPLAIAISNNQSDIAFYLIQHGAKISEFPGGSENCLEEAKMLYTRDLNFKKELIDLISSNL</sequence>
<name>A2E554_TRIV3</name>
<reference evidence="2" key="1">
    <citation type="submission" date="2006-10" db="EMBL/GenBank/DDBJ databases">
        <authorList>
            <person name="Amadeo P."/>
            <person name="Zhao Q."/>
            <person name="Wortman J."/>
            <person name="Fraser-Liggett C."/>
            <person name="Carlton J."/>
        </authorList>
    </citation>
    <scope>NUCLEOTIDE SEQUENCE</scope>
    <source>
        <strain evidence="2">G3</strain>
    </source>
</reference>
<dbReference type="VEuPathDB" id="TrichDB:TVAG_028150"/>
<dbReference type="STRING" id="5722.A2E554"/>
<dbReference type="Proteomes" id="UP000001542">
    <property type="component" value="Unassembled WGS sequence"/>
</dbReference>
<feature type="repeat" description="ANK" evidence="1">
    <location>
        <begin position="623"/>
        <end position="655"/>
    </location>
</feature>
<evidence type="ECO:0000256" key="1">
    <source>
        <dbReference type="PROSITE-ProRule" id="PRU00023"/>
    </source>
</evidence>
<dbReference type="KEGG" id="tva:4770224"/>
<dbReference type="PRINTS" id="PR01415">
    <property type="entry name" value="ANKYRIN"/>
</dbReference>
<dbReference type="SUPFAM" id="SSF48403">
    <property type="entry name" value="Ankyrin repeat"/>
    <property type="match status" value="2"/>
</dbReference>
<dbReference type="VEuPathDB" id="TrichDB:TVAGG3_0419420"/>
<dbReference type="eggNOG" id="KOG4177">
    <property type="taxonomic scope" value="Eukaryota"/>
</dbReference>
<keyword evidence="3" id="KW-1185">Reference proteome</keyword>
<organism evidence="2 3">
    <name type="scientific">Trichomonas vaginalis (strain ATCC PRA-98 / G3)</name>
    <dbReference type="NCBI Taxonomy" id="412133"/>
    <lineage>
        <taxon>Eukaryota</taxon>
        <taxon>Metamonada</taxon>
        <taxon>Parabasalia</taxon>
        <taxon>Trichomonadida</taxon>
        <taxon>Trichomonadidae</taxon>
        <taxon>Trichomonas</taxon>
    </lineage>
</organism>
<feature type="repeat" description="ANK" evidence="1">
    <location>
        <begin position="244"/>
        <end position="268"/>
    </location>
</feature>
<dbReference type="Pfam" id="PF12796">
    <property type="entry name" value="Ank_2"/>
    <property type="match status" value="4"/>
</dbReference>
<accession>A2E554</accession>
<dbReference type="PROSITE" id="PS50088">
    <property type="entry name" value="ANK_REPEAT"/>
    <property type="match status" value="4"/>
</dbReference>
<feature type="repeat" description="ANK" evidence="1">
    <location>
        <begin position="656"/>
        <end position="684"/>
    </location>
</feature>
<gene>
    <name evidence="2" type="ORF">TVAG_028150</name>
</gene>
<dbReference type="PROSITE" id="PS50297">
    <property type="entry name" value="ANK_REP_REGION"/>
    <property type="match status" value="3"/>
</dbReference>
<evidence type="ECO:0000313" key="3">
    <source>
        <dbReference type="Proteomes" id="UP000001542"/>
    </source>
</evidence>
<dbReference type="SMART" id="SM00248">
    <property type="entry name" value="ANK"/>
    <property type="match status" value="10"/>
</dbReference>
<evidence type="ECO:0008006" key="4">
    <source>
        <dbReference type="Google" id="ProtNLM"/>
    </source>
</evidence>
<dbReference type="EMBL" id="DS113305">
    <property type="protein sequence ID" value="EAY12262.1"/>
    <property type="molecule type" value="Genomic_DNA"/>
</dbReference>
<dbReference type="AlphaFoldDB" id="A2E554"/>
<reference evidence="2" key="2">
    <citation type="journal article" date="2007" name="Science">
        <title>Draft genome sequence of the sexually transmitted pathogen Trichomonas vaginalis.</title>
        <authorList>
            <person name="Carlton J.M."/>
            <person name="Hirt R.P."/>
            <person name="Silva J.C."/>
            <person name="Delcher A.L."/>
            <person name="Schatz M."/>
            <person name="Zhao Q."/>
            <person name="Wortman J.R."/>
            <person name="Bidwell S.L."/>
            <person name="Alsmark U.C.M."/>
            <person name="Besteiro S."/>
            <person name="Sicheritz-Ponten T."/>
            <person name="Noel C.J."/>
            <person name="Dacks J.B."/>
            <person name="Foster P.G."/>
            <person name="Simillion C."/>
            <person name="Van de Peer Y."/>
            <person name="Miranda-Saavedra D."/>
            <person name="Barton G.J."/>
            <person name="Westrop G.D."/>
            <person name="Mueller S."/>
            <person name="Dessi D."/>
            <person name="Fiori P.L."/>
            <person name="Ren Q."/>
            <person name="Paulsen I."/>
            <person name="Zhang H."/>
            <person name="Bastida-Corcuera F.D."/>
            <person name="Simoes-Barbosa A."/>
            <person name="Brown M.T."/>
            <person name="Hayes R.D."/>
            <person name="Mukherjee M."/>
            <person name="Okumura C.Y."/>
            <person name="Schneider R."/>
            <person name="Smith A.J."/>
            <person name="Vanacova S."/>
            <person name="Villalvazo M."/>
            <person name="Haas B.J."/>
            <person name="Pertea M."/>
            <person name="Feldblyum T.V."/>
            <person name="Utterback T.R."/>
            <person name="Shu C.L."/>
            <person name="Osoegawa K."/>
            <person name="de Jong P.J."/>
            <person name="Hrdy I."/>
            <person name="Horvathova L."/>
            <person name="Zubacova Z."/>
            <person name="Dolezal P."/>
            <person name="Malik S.B."/>
            <person name="Logsdon J.M. Jr."/>
            <person name="Henze K."/>
            <person name="Gupta A."/>
            <person name="Wang C.C."/>
            <person name="Dunne R.L."/>
            <person name="Upcroft J.A."/>
            <person name="Upcroft P."/>
            <person name="White O."/>
            <person name="Salzberg S.L."/>
            <person name="Tang P."/>
            <person name="Chiu C.-H."/>
            <person name="Lee Y.-S."/>
            <person name="Embley T.M."/>
            <person name="Coombs G.H."/>
            <person name="Mottram J.C."/>
            <person name="Tachezy J."/>
            <person name="Fraser-Liggett C.M."/>
            <person name="Johnson P.J."/>
        </authorList>
    </citation>
    <scope>NUCLEOTIDE SEQUENCE [LARGE SCALE GENOMIC DNA]</scope>
    <source>
        <strain evidence="2">G3</strain>
    </source>
</reference>
<dbReference type="RefSeq" id="XP_001324485.1">
    <property type="nucleotide sequence ID" value="XM_001324450.1"/>
</dbReference>
<proteinExistence type="predicted"/>
<dbReference type="InParanoid" id="A2E554"/>
<dbReference type="Gene3D" id="1.25.40.20">
    <property type="entry name" value="Ankyrin repeat-containing domain"/>
    <property type="match status" value="2"/>
</dbReference>
<evidence type="ECO:0000313" key="2">
    <source>
        <dbReference type="EMBL" id="EAY12262.1"/>
    </source>
</evidence>
<feature type="repeat" description="ANK" evidence="1">
    <location>
        <begin position="204"/>
        <end position="236"/>
    </location>
</feature>
<dbReference type="InterPro" id="IPR002110">
    <property type="entry name" value="Ankyrin_rpt"/>
</dbReference>
<keyword evidence="1" id="KW-0040">ANK repeat</keyword>
<dbReference type="PANTHER" id="PTHR44207:SF2">
    <property type="entry name" value="REPEAT PROTEIN, PUTATIVE-RELATED"/>
    <property type="match status" value="1"/>
</dbReference>
<dbReference type="PANTHER" id="PTHR44207">
    <property type="entry name" value="SURFACE ANTIGEN BSPA-LIKE-RELATED"/>
    <property type="match status" value="1"/>
</dbReference>